<feature type="transmembrane region" description="Helical" evidence="1">
    <location>
        <begin position="105"/>
        <end position="126"/>
    </location>
</feature>
<proteinExistence type="predicted"/>
<comment type="caution">
    <text evidence="2">The sequence shown here is derived from an EMBL/GenBank/DDBJ whole genome shotgun (WGS) entry which is preliminary data.</text>
</comment>
<sequence length="299" mass="33746">MLTEHGSEADSVASGVISIENGLDFATLQDEHGEMKGTLILAGEEEEDDGEERSQLSLPESVLLPSEMTVLGNKIPVAVEQKGDKGNDQQPRCRSDSSNSQMHQCVILFLAAFLLAITSFALWGYINARNEVHRLENLVVELEARLHSKSSTDNIFTTHRDDDAYEFENCYFKVGLTAGECSKDWMAWFNEYMFDHTANRDEDHEEKFMHQLLDSMKASTSPMTFERLNFAYLLSSSINAMNGIHKHYDDEGYQSSFANMTESLVDKGLDSVSRILIVSSSWLRTVYELVSEEDLVAWN</sequence>
<keyword evidence="1" id="KW-0472">Membrane</keyword>
<name>A0ABD3PHH9_9STRA</name>
<accession>A0ABD3PHH9</accession>
<organism evidence="2 3">
    <name type="scientific">Cyclotella atomus</name>
    <dbReference type="NCBI Taxonomy" id="382360"/>
    <lineage>
        <taxon>Eukaryota</taxon>
        <taxon>Sar</taxon>
        <taxon>Stramenopiles</taxon>
        <taxon>Ochrophyta</taxon>
        <taxon>Bacillariophyta</taxon>
        <taxon>Coscinodiscophyceae</taxon>
        <taxon>Thalassiosirophycidae</taxon>
        <taxon>Stephanodiscales</taxon>
        <taxon>Stephanodiscaceae</taxon>
        <taxon>Cyclotella</taxon>
    </lineage>
</organism>
<gene>
    <name evidence="2" type="ORF">ACHAWO_006258</name>
</gene>
<keyword evidence="3" id="KW-1185">Reference proteome</keyword>
<evidence type="ECO:0000313" key="2">
    <source>
        <dbReference type="EMBL" id="KAL3787332.1"/>
    </source>
</evidence>
<evidence type="ECO:0000313" key="3">
    <source>
        <dbReference type="Proteomes" id="UP001530400"/>
    </source>
</evidence>
<reference evidence="2 3" key="1">
    <citation type="submission" date="2024-10" db="EMBL/GenBank/DDBJ databases">
        <title>Updated reference genomes for cyclostephanoid diatoms.</title>
        <authorList>
            <person name="Roberts W.R."/>
            <person name="Alverson A.J."/>
        </authorList>
    </citation>
    <scope>NUCLEOTIDE SEQUENCE [LARGE SCALE GENOMIC DNA]</scope>
    <source>
        <strain evidence="2 3">AJA010-31</strain>
    </source>
</reference>
<dbReference type="AlphaFoldDB" id="A0ABD3PHH9"/>
<evidence type="ECO:0000256" key="1">
    <source>
        <dbReference type="SAM" id="Phobius"/>
    </source>
</evidence>
<keyword evidence="1" id="KW-0812">Transmembrane</keyword>
<dbReference type="EMBL" id="JALLPJ020000614">
    <property type="protein sequence ID" value="KAL3787332.1"/>
    <property type="molecule type" value="Genomic_DNA"/>
</dbReference>
<protein>
    <submittedName>
        <fullName evidence="2">Uncharacterized protein</fullName>
    </submittedName>
</protein>
<keyword evidence="1" id="KW-1133">Transmembrane helix</keyword>
<dbReference type="Proteomes" id="UP001530400">
    <property type="component" value="Unassembled WGS sequence"/>
</dbReference>